<sequence length="41" mass="4742">MLRFNKAIQPLMHAWHELFQTSSLAGAVCAKIKWHNYLNAT</sequence>
<dbReference type="AlphaFoldDB" id="A0A1R4I475"/>
<name>A0A1R4I475_9GAMM</name>
<evidence type="ECO:0000313" key="2">
    <source>
        <dbReference type="Proteomes" id="UP000196331"/>
    </source>
</evidence>
<dbReference type="EMBL" id="FUKM01000057">
    <property type="protein sequence ID" value="SJN14612.1"/>
    <property type="molecule type" value="Genomic_DNA"/>
</dbReference>
<protein>
    <submittedName>
        <fullName evidence="1">Uncharacterized protein</fullName>
    </submittedName>
</protein>
<organism evidence="1 2">
    <name type="scientific">Halomonas citrativorans</name>
    <dbReference type="NCBI Taxonomy" id="2742612"/>
    <lineage>
        <taxon>Bacteria</taxon>
        <taxon>Pseudomonadati</taxon>
        <taxon>Pseudomonadota</taxon>
        <taxon>Gammaproteobacteria</taxon>
        <taxon>Oceanospirillales</taxon>
        <taxon>Halomonadaceae</taxon>
        <taxon>Halomonas</taxon>
    </lineage>
</organism>
<reference evidence="1 2" key="1">
    <citation type="submission" date="2017-02" db="EMBL/GenBank/DDBJ databases">
        <authorList>
            <person name="Dridi B."/>
        </authorList>
    </citation>
    <scope>NUCLEOTIDE SEQUENCE [LARGE SCALE GENOMIC DNA]</scope>
    <source>
        <strain evidence="1 2">JB380</strain>
    </source>
</reference>
<accession>A0A1R4I475</accession>
<comment type="caution">
    <text evidence="1">The sequence shown here is derived from an EMBL/GenBank/DDBJ whole genome shotgun (WGS) entry which is preliminary data.</text>
</comment>
<dbReference type="Proteomes" id="UP000196331">
    <property type="component" value="Unassembled WGS sequence"/>
</dbReference>
<gene>
    <name evidence="1" type="ORF">CZ787_16015</name>
</gene>
<evidence type="ECO:0000313" key="1">
    <source>
        <dbReference type="EMBL" id="SJN14612.1"/>
    </source>
</evidence>
<proteinExistence type="predicted"/>